<dbReference type="OrthoDB" id="269766at2157"/>
<accession>A0A1H7T5A9</accession>
<reference evidence="2 3" key="1">
    <citation type="submission" date="2016-10" db="EMBL/GenBank/DDBJ databases">
        <authorList>
            <person name="de Groot N.N."/>
        </authorList>
    </citation>
    <scope>NUCLEOTIDE SEQUENCE [LARGE SCALE GENOMIC DNA]</scope>
    <source>
        <strain evidence="2 3">CDM_5</strain>
    </source>
</reference>
<protein>
    <recommendedName>
        <fullName evidence="1">DUF8130 domain-containing protein</fullName>
    </recommendedName>
</protein>
<feature type="domain" description="DUF8130" evidence="1">
    <location>
        <begin position="1"/>
        <end position="190"/>
    </location>
</feature>
<dbReference type="InterPro" id="IPR058443">
    <property type="entry name" value="DUF8130"/>
</dbReference>
<evidence type="ECO:0000313" key="3">
    <source>
        <dbReference type="Proteomes" id="UP000183894"/>
    </source>
</evidence>
<dbReference type="RefSeq" id="WP_074795718.1">
    <property type="nucleotide sequence ID" value="NZ_FOAD01000008.1"/>
</dbReference>
<dbReference type="Pfam" id="PF26451">
    <property type="entry name" value="DUF8130"/>
    <property type="match status" value="1"/>
</dbReference>
<dbReference type="Proteomes" id="UP000183894">
    <property type="component" value="Unassembled WGS sequence"/>
</dbReference>
<dbReference type="EMBL" id="FOAD01000008">
    <property type="protein sequence ID" value="SEL79705.1"/>
    <property type="molecule type" value="Genomic_DNA"/>
</dbReference>
<sequence length="191" mass="21187">MKRRTFVTASALSIAGLSGCIADTEYRIAETTARTGIDSLDFSVRTEVPDVTIEHPAEFVFILENTGNDAVRIKNHGVWPFGLIAVHQSPDADTSIASGKLSSQSYETSDRVDVKPTGMGLDRTPIAQTLEPGERARETYRLHGEEIRGEGTYHVVPYFDDTLPSYAMGDEWTTFEYQCAIRIEAKERLPV</sequence>
<organism evidence="2 3">
    <name type="scientific">Haloferax larsenii</name>
    <dbReference type="NCBI Taxonomy" id="302484"/>
    <lineage>
        <taxon>Archaea</taxon>
        <taxon>Methanobacteriati</taxon>
        <taxon>Methanobacteriota</taxon>
        <taxon>Stenosarchaea group</taxon>
        <taxon>Halobacteria</taxon>
        <taxon>Halobacteriales</taxon>
        <taxon>Haloferacaceae</taxon>
        <taxon>Haloferax</taxon>
    </lineage>
</organism>
<dbReference type="AlphaFoldDB" id="A0A1H7T5A9"/>
<proteinExistence type="predicted"/>
<evidence type="ECO:0000313" key="2">
    <source>
        <dbReference type="EMBL" id="SEL79705.1"/>
    </source>
</evidence>
<evidence type="ECO:0000259" key="1">
    <source>
        <dbReference type="Pfam" id="PF26451"/>
    </source>
</evidence>
<name>A0A1H7T5A9_HALLR</name>
<gene>
    <name evidence="2" type="ORF">SAMN04488691_10868</name>
</gene>
<dbReference type="PROSITE" id="PS51257">
    <property type="entry name" value="PROKAR_LIPOPROTEIN"/>
    <property type="match status" value="1"/>
</dbReference>